<dbReference type="Proteomes" id="UP000224974">
    <property type="component" value="Unassembled WGS sequence"/>
</dbReference>
<accession>A0A2C6DDR0</accession>
<dbReference type="InterPro" id="IPR003767">
    <property type="entry name" value="Malate/L-lactate_DH-like"/>
</dbReference>
<proteinExistence type="inferred from homology"/>
<keyword evidence="2" id="KW-0560">Oxidoreductase</keyword>
<dbReference type="AlphaFoldDB" id="A0A2C6DDR0"/>
<protein>
    <submittedName>
        <fullName evidence="3">Ureidoglycolate dehydrogenase</fullName>
    </submittedName>
</protein>
<evidence type="ECO:0000256" key="1">
    <source>
        <dbReference type="ARBA" id="ARBA00006056"/>
    </source>
</evidence>
<dbReference type="PANTHER" id="PTHR11091:SF0">
    <property type="entry name" value="MALATE DEHYDROGENASE"/>
    <property type="match status" value="1"/>
</dbReference>
<dbReference type="OrthoDB" id="9769447at2"/>
<organism evidence="3 4">
    <name type="scientific">Budvicia aquatica</name>
    <dbReference type="NCBI Taxonomy" id="82979"/>
    <lineage>
        <taxon>Bacteria</taxon>
        <taxon>Pseudomonadati</taxon>
        <taxon>Pseudomonadota</taxon>
        <taxon>Gammaproteobacteria</taxon>
        <taxon>Enterobacterales</taxon>
        <taxon>Budviciaceae</taxon>
        <taxon>Budvicia</taxon>
    </lineage>
</organism>
<dbReference type="EMBL" id="PDDX01000001">
    <property type="protein sequence ID" value="PHI29326.1"/>
    <property type="molecule type" value="Genomic_DNA"/>
</dbReference>
<sequence>MSNILVQADTLKALATEQLVAGGLPVESAEIVADVLVHADSRGIHSHGVMRVEHYCKRLAAGGLNPNANITLDQRTPVITIMDSDNGMGHVACKKATEHAIETAKTQGISMVMVNKTSHCGALSYYTEMAAKNDMVAIAMTQTDKCVVPYGGAEPFFGTNPISFSFPSADSEPVIVDMATSNAAFGKILHARENNLEIPDNWAVDAEGNAITDPTKFAALLPFGAGAKGYCIALAIDALTGVLMGAKYGPHITRMYDEYDKMRNLVSMIIVINPEFFGGIEVFKLLMKQMSGELHASKPQPGFERVMVPGEPEMLNAQRSKTSGVPVAKSVYESLTKNAMAQA</sequence>
<dbReference type="STRING" id="1111728.GCA_000427805_01656"/>
<gene>
    <name evidence="3" type="ORF">CRN84_08310</name>
</gene>
<dbReference type="SUPFAM" id="SSF89733">
    <property type="entry name" value="L-sulfolactate dehydrogenase-like"/>
    <property type="match status" value="1"/>
</dbReference>
<dbReference type="Gene3D" id="1.10.1530.10">
    <property type="match status" value="1"/>
</dbReference>
<name>A0A2C6DDR0_9GAMM</name>
<dbReference type="NCBIfam" id="NF011599">
    <property type="entry name" value="PRK15025.1"/>
    <property type="match status" value="1"/>
</dbReference>
<comment type="similarity">
    <text evidence="1">Belongs to the LDH2/MDH2 oxidoreductase family.</text>
</comment>
<dbReference type="PANTHER" id="PTHR11091">
    <property type="entry name" value="OXIDOREDUCTASE-RELATED"/>
    <property type="match status" value="1"/>
</dbReference>
<dbReference type="Gene3D" id="3.30.1370.60">
    <property type="entry name" value="Hypothetical oxidoreductase yiak, domain 2"/>
    <property type="match status" value="1"/>
</dbReference>
<evidence type="ECO:0000256" key="2">
    <source>
        <dbReference type="ARBA" id="ARBA00023002"/>
    </source>
</evidence>
<dbReference type="InterPro" id="IPR036111">
    <property type="entry name" value="Mal/L-sulfo/L-lacto_DH-like_sf"/>
</dbReference>
<dbReference type="Pfam" id="PF02615">
    <property type="entry name" value="Ldh_2"/>
    <property type="match status" value="1"/>
</dbReference>
<evidence type="ECO:0000313" key="4">
    <source>
        <dbReference type="Proteomes" id="UP000224974"/>
    </source>
</evidence>
<dbReference type="InterPro" id="IPR043143">
    <property type="entry name" value="Mal/L-sulf/L-lact_DH-like_NADP"/>
</dbReference>
<keyword evidence="4" id="KW-1185">Reference proteome</keyword>
<dbReference type="InterPro" id="IPR043144">
    <property type="entry name" value="Mal/L-sulf/L-lact_DH-like_ah"/>
</dbReference>
<dbReference type="RefSeq" id="WP_029094659.1">
    <property type="nucleotide sequence ID" value="NZ_BRLG01000007.1"/>
</dbReference>
<comment type="caution">
    <text evidence="3">The sequence shown here is derived from an EMBL/GenBank/DDBJ whole genome shotgun (WGS) entry which is preliminary data.</text>
</comment>
<reference evidence="4" key="1">
    <citation type="submission" date="2017-09" db="EMBL/GenBank/DDBJ databases">
        <title>FDA dAtabase for Regulatory Grade micrObial Sequences (FDA-ARGOS): Supporting development and validation of Infectious Disease Dx tests.</title>
        <authorList>
            <person name="Minogue T."/>
            <person name="Wolcott M."/>
            <person name="Wasieloski L."/>
            <person name="Aguilar W."/>
            <person name="Moore D."/>
            <person name="Tallon L."/>
            <person name="Sadzewicz L."/>
            <person name="Ott S."/>
            <person name="Zhao X."/>
            <person name="Nagaraj S."/>
            <person name="Vavikolanu K."/>
            <person name="Aluvathingal J."/>
            <person name="Nadendla S."/>
            <person name="Sichtig H."/>
        </authorList>
    </citation>
    <scope>NUCLEOTIDE SEQUENCE [LARGE SCALE GENOMIC DNA]</scope>
    <source>
        <strain evidence="4">FDAARGOS_387</strain>
    </source>
</reference>
<evidence type="ECO:0000313" key="3">
    <source>
        <dbReference type="EMBL" id="PHI29326.1"/>
    </source>
</evidence>
<dbReference type="GO" id="GO:0016491">
    <property type="term" value="F:oxidoreductase activity"/>
    <property type="evidence" value="ECO:0007669"/>
    <property type="project" value="UniProtKB-KW"/>
</dbReference>